<reference evidence="2 3" key="1">
    <citation type="journal article" date="2014" name="Genome Announc.">
        <title>Draft Genome Sequence of Streptomyces roseochromogenes subsp. oscitans DS 12.976, Producer of the Aminocoumarin Antibiotic Clorobiocin.</title>
        <authorList>
            <person name="Ruckert C."/>
            <person name="Kalinowski J."/>
            <person name="Heide L."/>
            <person name="Apel A.K."/>
        </authorList>
    </citation>
    <scope>NUCLEOTIDE SEQUENCE [LARGE SCALE GENOMIC DNA]</scope>
    <source>
        <strain evidence="2 3">DS 12.976</strain>
    </source>
</reference>
<keyword evidence="1" id="KW-0732">Signal</keyword>
<dbReference type="STRING" id="1352936.M878_45205"/>
<dbReference type="HOGENOM" id="CLU_1276997_0_0_11"/>
<accession>V6JH85</accession>
<dbReference type="Proteomes" id="UP000017984">
    <property type="component" value="Chromosome"/>
</dbReference>
<sequence>MKLRRALVAVATTAAIASTTLLAATSANAAPSTPSAPSGLCTTGNPHYKPVLRTTISGLPVEIKAGSGWRNFTLTLDNPSQAKVTNIHLFAGVSSTTEGFKAFPTSQVSLQAYFPKTKRWENVTDTAGHTDGYFGWASISAHHHINIPMRINVTKKAPAGKAMDLGAGFYQDAKNKCTAITAATYKFQIIAPAKHA</sequence>
<gene>
    <name evidence="2" type="ORF">M878_45205</name>
</gene>
<dbReference type="AlphaFoldDB" id="V6JH85"/>
<evidence type="ECO:0000313" key="3">
    <source>
        <dbReference type="Proteomes" id="UP000017984"/>
    </source>
</evidence>
<dbReference type="RefSeq" id="WP_023553923.1">
    <property type="nucleotide sequence ID" value="NZ_CM002285.1"/>
</dbReference>
<evidence type="ECO:0000256" key="1">
    <source>
        <dbReference type="SAM" id="SignalP"/>
    </source>
</evidence>
<feature type="signal peptide" evidence="1">
    <location>
        <begin position="1"/>
        <end position="29"/>
    </location>
</feature>
<dbReference type="OrthoDB" id="4333582at2"/>
<dbReference type="EMBL" id="AWQX01000391">
    <property type="protein sequence ID" value="EST18521.1"/>
    <property type="molecule type" value="Genomic_DNA"/>
</dbReference>
<protein>
    <submittedName>
        <fullName evidence="2">Uncharacterized protein</fullName>
    </submittedName>
</protein>
<evidence type="ECO:0000313" key="2">
    <source>
        <dbReference type="EMBL" id="EST18521.1"/>
    </source>
</evidence>
<name>V6JH85_STRRC</name>
<dbReference type="PATRIC" id="fig|1352936.5.peg.9391"/>
<comment type="caution">
    <text evidence="2">The sequence shown here is derived from an EMBL/GenBank/DDBJ whole genome shotgun (WGS) entry which is preliminary data.</text>
</comment>
<feature type="chain" id="PRO_5004747621" evidence="1">
    <location>
        <begin position="30"/>
        <end position="196"/>
    </location>
</feature>
<organism evidence="2 3">
    <name type="scientific">Streptomyces roseochromogenus subsp. oscitans DS 12.976</name>
    <dbReference type="NCBI Taxonomy" id="1352936"/>
    <lineage>
        <taxon>Bacteria</taxon>
        <taxon>Bacillati</taxon>
        <taxon>Actinomycetota</taxon>
        <taxon>Actinomycetes</taxon>
        <taxon>Kitasatosporales</taxon>
        <taxon>Streptomycetaceae</taxon>
        <taxon>Streptomyces</taxon>
    </lineage>
</organism>
<keyword evidence="3" id="KW-1185">Reference proteome</keyword>
<proteinExistence type="predicted"/>